<evidence type="ECO:0000313" key="3">
    <source>
        <dbReference type="EMBL" id="KKS80066.1"/>
    </source>
</evidence>
<gene>
    <name evidence="3" type="ORF">UV54_C0017G0012</name>
</gene>
<keyword evidence="1" id="KW-0812">Transmembrane</keyword>
<dbReference type="EMBL" id="LCEW01000017">
    <property type="protein sequence ID" value="KKS80066.1"/>
    <property type="molecule type" value="Genomic_DNA"/>
</dbReference>
<evidence type="ECO:0000313" key="4">
    <source>
        <dbReference type="Proteomes" id="UP000034213"/>
    </source>
</evidence>
<reference evidence="3 4" key="1">
    <citation type="journal article" date="2015" name="Nature">
        <title>rRNA introns, odd ribosomes, and small enigmatic genomes across a large radiation of phyla.</title>
        <authorList>
            <person name="Brown C.T."/>
            <person name="Hug L.A."/>
            <person name="Thomas B.C."/>
            <person name="Sharon I."/>
            <person name="Castelle C.J."/>
            <person name="Singh A."/>
            <person name="Wilkins M.J."/>
            <person name="Williams K.H."/>
            <person name="Banfield J.F."/>
        </authorList>
    </citation>
    <scope>NUCLEOTIDE SEQUENCE [LARGE SCALE GENOMIC DNA]</scope>
</reference>
<keyword evidence="1" id="KW-1133">Transmembrane helix</keyword>
<dbReference type="Gene3D" id="2.60.40.10">
    <property type="entry name" value="Immunoglobulins"/>
    <property type="match status" value="1"/>
</dbReference>
<dbReference type="InterPro" id="IPR013783">
    <property type="entry name" value="Ig-like_fold"/>
</dbReference>
<accession>A0A0G1EAI2</accession>
<dbReference type="InterPro" id="IPR010982">
    <property type="entry name" value="Lambda_DNA-bd_dom_sf"/>
</dbReference>
<organism evidence="3 4">
    <name type="scientific">Candidatus Beckwithbacteria bacterium GW2011_GWA2_43_10</name>
    <dbReference type="NCBI Taxonomy" id="1618369"/>
    <lineage>
        <taxon>Bacteria</taxon>
        <taxon>Candidatus Beckwithiibacteriota</taxon>
    </lineage>
</organism>
<comment type="caution">
    <text evidence="3">The sequence shown here is derived from an EMBL/GenBank/DDBJ whole genome shotgun (WGS) entry which is preliminary data.</text>
</comment>
<dbReference type="SUPFAM" id="SSF47413">
    <property type="entry name" value="lambda repressor-like DNA-binding domains"/>
    <property type="match status" value="1"/>
</dbReference>
<dbReference type="Pfam" id="PF13413">
    <property type="entry name" value="HTH_25"/>
    <property type="match status" value="1"/>
</dbReference>
<proteinExistence type="predicted"/>
<dbReference type="STRING" id="1618369.UV54_C0017G0012"/>
<dbReference type="InterPro" id="IPR050400">
    <property type="entry name" value="Bact_Cytoskel_RodZ"/>
</dbReference>
<dbReference type="PANTHER" id="PTHR34475">
    <property type="match status" value="1"/>
</dbReference>
<feature type="transmembrane region" description="Helical" evidence="1">
    <location>
        <begin position="106"/>
        <end position="125"/>
    </location>
</feature>
<name>A0A0G1EAI2_9BACT</name>
<protein>
    <recommendedName>
        <fullName evidence="2">HTH cro/C1-type domain-containing protein</fullName>
    </recommendedName>
</protein>
<dbReference type="GO" id="GO:0003677">
    <property type="term" value="F:DNA binding"/>
    <property type="evidence" value="ECO:0007669"/>
    <property type="project" value="InterPro"/>
</dbReference>
<dbReference type="AlphaFoldDB" id="A0A0G1EAI2"/>
<sequence length="210" mass="23474">MKTIGEILKNARVSRKLTLTDLSRLTKISLTTLKALEKNQFVKLPSSTYIQGFIKNYAQAVRLDPAKTLAVFKRDYDRHHLKKILPQGLTQPLNQPFLATTAGRNLLAAGIILLILAGYLIFTLLKLFRPPPLIIDQPQEAQELASPVLIKGKTDRDATLTLNNKTVNLEPDGRFTTIYSTQSGTLELNFTATSRRGKTRELVRHGIITP</sequence>
<evidence type="ECO:0000259" key="2">
    <source>
        <dbReference type="PROSITE" id="PS50943"/>
    </source>
</evidence>
<dbReference type="Proteomes" id="UP000034213">
    <property type="component" value="Unassembled WGS sequence"/>
</dbReference>
<evidence type="ECO:0000256" key="1">
    <source>
        <dbReference type="SAM" id="Phobius"/>
    </source>
</evidence>
<keyword evidence="1" id="KW-0472">Membrane</keyword>
<dbReference type="PANTHER" id="PTHR34475:SF1">
    <property type="entry name" value="CYTOSKELETON PROTEIN RODZ"/>
    <property type="match status" value="1"/>
</dbReference>
<feature type="domain" description="HTH cro/C1-type" evidence="2">
    <location>
        <begin position="8"/>
        <end position="40"/>
    </location>
</feature>
<dbReference type="InterPro" id="IPR001387">
    <property type="entry name" value="Cro/C1-type_HTH"/>
</dbReference>
<dbReference type="Gene3D" id="1.10.260.40">
    <property type="entry name" value="lambda repressor-like DNA-binding domains"/>
    <property type="match status" value="1"/>
</dbReference>
<dbReference type="PROSITE" id="PS50943">
    <property type="entry name" value="HTH_CROC1"/>
    <property type="match status" value="1"/>
</dbReference>